<evidence type="ECO:0000313" key="3">
    <source>
        <dbReference type="EMBL" id="AEM41224.1"/>
    </source>
</evidence>
<dbReference type="PATRIC" id="fig|759362.5.peg.1431"/>
<gene>
    <name evidence="3" type="ordered locus">KVU_1385</name>
</gene>
<evidence type="ECO:0000259" key="2">
    <source>
        <dbReference type="Pfam" id="PF01425"/>
    </source>
</evidence>
<protein>
    <submittedName>
        <fullName evidence="3">Glutamyl-tRNA(Gln) amidotransferase subunit A</fullName>
        <ecNumber evidence="3">6.3.5.6</ecNumber>
        <ecNumber evidence="3">6.3.5.7</ecNumber>
    </submittedName>
</protein>
<dbReference type="EC" id="6.3.5.7" evidence="3"/>
<comment type="similarity">
    <text evidence="1">Belongs to the amidase family.</text>
</comment>
<dbReference type="InterPro" id="IPR036928">
    <property type="entry name" value="AS_sf"/>
</dbReference>
<keyword evidence="3" id="KW-0436">Ligase</keyword>
<dbReference type="PANTHER" id="PTHR11895:SF7">
    <property type="entry name" value="GLUTAMYL-TRNA(GLN) AMIDOTRANSFERASE SUBUNIT A, MITOCHONDRIAL"/>
    <property type="match status" value="1"/>
</dbReference>
<dbReference type="Pfam" id="PF01425">
    <property type="entry name" value="Amidase"/>
    <property type="match status" value="1"/>
</dbReference>
<accession>F9Y8Q5</accession>
<dbReference type="HOGENOM" id="CLU_009600_0_2_5"/>
<dbReference type="KEGG" id="kvl:KVU_1385"/>
<evidence type="ECO:0000256" key="1">
    <source>
        <dbReference type="ARBA" id="ARBA00009199"/>
    </source>
</evidence>
<dbReference type="PANTHER" id="PTHR11895">
    <property type="entry name" value="TRANSAMIDASE"/>
    <property type="match status" value="1"/>
</dbReference>
<dbReference type="InterPro" id="IPR020556">
    <property type="entry name" value="Amidase_CS"/>
</dbReference>
<keyword evidence="4" id="KW-1185">Reference proteome</keyword>
<reference evidence="3 4" key="1">
    <citation type="journal article" date="2011" name="J. Bacteriol.">
        <title>Complete genome sequence of the industrial strain Ketogulonicigenium vulgare WSH-001.</title>
        <authorList>
            <person name="Liu L."/>
            <person name="Li Y."/>
            <person name="Zhang J."/>
            <person name="Zhou Z."/>
            <person name="Liu J."/>
            <person name="Li X."/>
            <person name="Zhou J."/>
            <person name="Du G."/>
            <person name="Wang L."/>
            <person name="Chen J."/>
        </authorList>
    </citation>
    <scope>NUCLEOTIDE SEQUENCE [LARGE SCALE GENOMIC DNA]</scope>
    <source>
        <strain evidence="3 4">WSH-001</strain>
    </source>
</reference>
<dbReference type="GO" id="GO:0016740">
    <property type="term" value="F:transferase activity"/>
    <property type="evidence" value="ECO:0007669"/>
    <property type="project" value="UniProtKB-KW"/>
</dbReference>
<dbReference type="GO" id="GO:0050567">
    <property type="term" value="F:glutaminyl-tRNA synthase (glutamine-hydrolyzing) activity"/>
    <property type="evidence" value="ECO:0007669"/>
    <property type="project" value="UniProtKB-EC"/>
</dbReference>
<dbReference type="GO" id="GO:0050566">
    <property type="term" value="F:asparaginyl-tRNA synthase (glutamine-hydrolyzing) activity"/>
    <property type="evidence" value="ECO:0007669"/>
    <property type="project" value="UniProtKB-EC"/>
</dbReference>
<dbReference type="OrthoDB" id="9777859at2"/>
<dbReference type="AlphaFoldDB" id="F9Y8Q5"/>
<dbReference type="Proteomes" id="UP000000692">
    <property type="component" value="Chromosome"/>
</dbReference>
<dbReference type="PROSITE" id="PS00571">
    <property type="entry name" value="AMIDASES"/>
    <property type="match status" value="1"/>
</dbReference>
<keyword evidence="3" id="KW-0808">Transferase</keyword>
<evidence type="ECO:0000313" key="4">
    <source>
        <dbReference type="Proteomes" id="UP000000692"/>
    </source>
</evidence>
<organism evidence="3 4">
    <name type="scientific">Ketogulonicigenium vulgare (strain WSH-001)</name>
    <dbReference type="NCBI Taxonomy" id="759362"/>
    <lineage>
        <taxon>Bacteria</taxon>
        <taxon>Pseudomonadati</taxon>
        <taxon>Pseudomonadota</taxon>
        <taxon>Alphaproteobacteria</taxon>
        <taxon>Rhodobacterales</taxon>
        <taxon>Roseobacteraceae</taxon>
        <taxon>Ketogulonicigenium</taxon>
    </lineage>
</organism>
<proteinExistence type="inferred from homology"/>
<dbReference type="eggNOG" id="COG0154">
    <property type="taxonomic scope" value="Bacteria"/>
</dbReference>
<dbReference type="EMBL" id="CP002018">
    <property type="protein sequence ID" value="AEM41224.1"/>
    <property type="molecule type" value="Genomic_DNA"/>
</dbReference>
<name>F9Y8Q5_KETVW</name>
<sequence>MTAGALDARTLVQATLTRLEQTESHIHAYLRHDADAALAAAEASDKRRKAGAARGPLDGVPFAVKDNMDALGFATTAASRVPQPPVTADSAIVARLRAAGAILIGKANTWEYGTGNSAVSFDLPTPPARNPWNPAHYTGGSSSGSAAAVAAGSASFSIGTDSGGSVRLPAAGCGIVGLKPTFGRISRAGIMPNCWSFDTPGPMTWTVEDAAIVYDAIAGHDAADPVSLTTDFIRTAAGLNQSIAGLRVGLIGALDDHAPSSPEISGALAKAADMLRALGATVQPLKMPLPPSRYREVATPINWSESFSIHESDYLMHRDLMGAALREKLETGMYMRAADYLAALRERRRLVIATDALFGTVDLLLLPMTPFAAPQITDDARVRAFTTASAGSPFSLTGHPALSLPVGAAPDGLPLAVQLAAGFHQEHLLLRAAHQLEQTMLQNEGKGSTHV</sequence>
<dbReference type="SUPFAM" id="SSF75304">
    <property type="entry name" value="Amidase signature (AS) enzymes"/>
    <property type="match status" value="1"/>
</dbReference>
<dbReference type="InterPro" id="IPR023631">
    <property type="entry name" value="Amidase_dom"/>
</dbReference>
<feature type="domain" description="Amidase" evidence="2">
    <location>
        <begin position="11"/>
        <end position="430"/>
    </location>
</feature>
<dbReference type="InterPro" id="IPR000120">
    <property type="entry name" value="Amidase"/>
</dbReference>
<dbReference type="Gene3D" id="3.90.1300.10">
    <property type="entry name" value="Amidase signature (AS) domain"/>
    <property type="match status" value="1"/>
</dbReference>
<dbReference type="EC" id="6.3.5.6" evidence="3"/>